<protein>
    <submittedName>
        <fullName evidence="1">DUF1839 family protein</fullName>
    </submittedName>
</protein>
<proteinExistence type="predicted"/>
<dbReference type="OrthoDB" id="8477651at2"/>
<evidence type="ECO:0000313" key="2">
    <source>
        <dbReference type="Proteomes" id="UP000287687"/>
    </source>
</evidence>
<organism evidence="1 2">
    <name type="scientific">Neorhizobium lilium</name>
    <dbReference type="NCBI Taxonomy" id="2503024"/>
    <lineage>
        <taxon>Bacteria</taxon>
        <taxon>Pseudomonadati</taxon>
        <taxon>Pseudomonadota</taxon>
        <taxon>Alphaproteobacteria</taxon>
        <taxon>Hyphomicrobiales</taxon>
        <taxon>Rhizobiaceae</taxon>
        <taxon>Rhizobium/Agrobacterium group</taxon>
        <taxon>Neorhizobium</taxon>
    </lineage>
</organism>
<accession>A0A444LA79</accession>
<dbReference type="InterPro" id="IPR014989">
    <property type="entry name" value="DUF1839"/>
</dbReference>
<dbReference type="Proteomes" id="UP000287687">
    <property type="component" value="Unassembled WGS sequence"/>
</dbReference>
<gene>
    <name evidence="1" type="ORF">EPK99_23770</name>
</gene>
<evidence type="ECO:0000313" key="1">
    <source>
        <dbReference type="EMBL" id="RWX74490.1"/>
    </source>
</evidence>
<dbReference type="AlphaFoldDB" id="A0A444LA79"/>
<keyword evidence="2" id="KW-1185">Reference proteome</keyword>
<sequence length="331" mass="37753">MTTRKPTVFPALDPARYAPHALHSMERMWPETNCYLDLWIEVLSAQGLAPEAMLGFTLTQDFEGDQFTFFKVPLEDLEALYGIRVTELAIFDRPERHVIEQISRGRLALLELDSFYLPDTRGLTYGKEHGKTTVAINRLDLDARELDYFHNGGFFTLSGEDLEGLFQLDASLESLPFLPYAEFAKFPVEYPAAKMIRETAWKLLRHHFARRPTDNPLRAFSSVFPDQVRALAERDFGFFHKYAFNTLRQLGANFELLGSHLAWLNNAAFAEPERQALRISEVAKSTQFQLARAVSRKKFEPLMAALDPAAEAWDLLMADLSQTLDLSREAA</sequence>
<dbReference type="RefSeq" id="WP_128445581.1">
    <property type="nucleotide sequence ID" value="NZ_SBIP01000007.1"/>
</dbReference>
<dbReference type="Pfam" id="PF08893">
    <property type="entry name" value="DUF1839"/>
    <property type="match status" value="1"/>
</dbReference>
<name>A0A444LA79_9HYPH</name>
<comment type="caution">
    <text evidence="1">The sequence shown here is derived from an EMBL/GenBank/DDBJ whole genome shotgun (WGS) entry which is preliminary data.</text>
</comment>
<reference evidence="1 2" key="1">
    <citation type="submission" date="2019-01" db="EMBL/GenBank/DDBJ databases">
        <title>The draft genome of Rhizobium sp. 24NR.</title>
        <authorList>
            <person name="Liu L."/>
            <person name="Liang L."/>
            <person name="Shi S."/>
            <person name="Xu L."/>
            <person name="Wang X."/>
            <person name="Li L."/>
            <person name="Zhang X."/>
        </authorList>
    </citation>
    <scope>NUCLEOTIDE SEQUENCE [LARGE SCALE GENOMIC DNA]</scope>
    <source>
        <strain evidence="1 2">24NR</strain>
    </source>
</reference>
<dbReference type="EMBL" id="SBIP01000007">
    <property type="protein sequence ID" value="RWX74490.1"/>
    <property type="molecule type" value="Genomic_DNA"/>
</dbReference>